<keyword evidence="2" id="KW-1133">Transmembrane helix</keyword>
<keyword evidence="2" id="KW-0472">Membrane</keyword>
<dbReference type="RefSeq" id="WP_267844798.1">
    <property type="nucleotide sequence ID" value="NZ_JAPMXC010000001.1"/>
</dbReference>
<dbReference type="EMBL" id="JAPMXC010000001">
    <property type="protein sequence ID" value="MCY0385670.1"/>
    <property type="molecule type" value="Genomic_DNA"/>
</dbReference>
<protein>
    <submittedName>
        <fullName evidence="3">Uncharacterized protein</fullName>
    </submittedName>
</protein>
<evidence type="ECO:0000313" key="3">
    <source>
        <dbReference type="EMBL" id="MCY0385670.1"/>
    </source>
</evidence>
<evidence type="ECO:0000313" key="4">
    <source>
        <dbReference type="Proteomes" id="UP001082899"/>
    </source>
</evidence>
<comment type="caution">
    <text evidence="3">The sequence shown here is derived from an EMBL/GenBank/DDBJ whole genome shotgun (WGS) entry which is preliminary data.</text>
</comment>
<sequence length="124" mass="13609">MDWSEVGKAVGAVILGGASWGGAARVWRQIDRVRQAQSQGDAAVASASSAAEVDTMARYEKLAELAEKRADRAELREMAAVERADRAEERERAADDRARKAESKVRELEQRIAKLESLVGQREA</sequence>
<feature type="transmembrane region" description="Helical" evidence="2">
    <location>
        <begin position="6"/>
        <end position="27"/>
    </location>
</feature>
<dbReference type="Proteomes" id="UP001082899">
    <property type="component" value="Unassembled WGS sequence"/>
</dbReference>
<reference evidence="3" key="1">
    <citation type="submission" date="2022-11" db="EMBL/GenBank/DDBJ databases">
        <title>Robbsia betulipollinis sp. nov., isolated from pollen of birch (Betula pendula).</title>
        <authorList>
            <person name="Shi H."/>
            <person name="Ambika Manirajan B."/>
            <person name="Ratering S."/>
            <person name="Geissler-Plaum R."/>
            <person name="Schnell S."/>
        </authorList>
    </citation>
    <scope>NUCLEOTIDE SEQUENCE</scope>
    <source>
        <strain evidence="3">Bb-Pol-6</strain>
    </source>
</reference>
<accession>A0ABT3ZIA1</accession>
<keyword evidence="2" id="KW-0812">Transmembrane</keyword>
<name>A0ABT3ZIA1_9BURK</name>
<proteinExistence type="predicted"/>
<feature type="region of interest" description="Disordered" evidence="1">
    <location>
        <begin position="81"/>
        <end position="103"/>
    </location>
</feature>
<gene>
    <name evidence="3" type="ORF">OVY01_00120</name>
</gene>
<keyword evidence="4" id="KW-1185">Reference proteome</keyword>
<organism evidence="3 4">
    <name type="scientific">Robbsia betulipollinis</name>
    <dbReference type="NCBI Taxonomy" id="2981849"/>
    <lineage>
        <taxon>Bacteria</taxon>
        <taxon>Pseudomonadati</taxon>
        <taxon>Pseudomonadota</taxon>
        <taxon>Betaproteobacteria</taxon>
        <taxon>Burkholderiales</taxon>
        <taxon>Burkholderiaceae</taxon>
        <taxon>Robbsia</taxon>
    </lineage>
</organism>
<evidence type="ECO:0000256" key="1">
    <source>
        <dbReference type="SAM" id="MobiDB-lite"/>
    </source>
</evidence>
<evidence type="ECO:0000256" key="2">
    <source>
        <dbReference type="SAM" id="Phobius"/>
    </source>
</evidence>